<protein>
    <submittedName>
        <fullName evidence="2">DUF2934 domain-containing protein</fullName>
    </submittedName>
</protein>
<name>A0AAW9Q879_9BURK</name>
<evidence type="ECO:0000313" key="2">
    <source>
        <dbReference type="EMBL" id="MEF7612578.1"/>
    </source>
</evidence>
<feature type="compositionally biased region" description="Low complexity" evidence="1">
    <location>
        <begin position="24"/>
        <end position="47"/>
    </location>
</feature>
<feature type="compositionally biased region" description="Low complexity" evidence="1">
    <location>
        <begin position="1"/>
        <end position="15"/>
    </location>
</feature>
<feature type="compositionally biased region" description="Basic and acidic residues" evidence="1">
    <location>
        <begin position="48"/>
        <end position="62"/>
    </location>
</feature>
<dbReference type="InterPro" id="IPR021327">
    <property type="entry name" value="DUF2934"/>
</dbReference>
<keyword evidence="3" id="KW-1185">Reference proteome</keyword>
<reference evidence="2 3" key="1">
    <citation type="submission" date="2024-02" db="EMBL/GenBank/DDBJ databases">
        <title>Genome sequence of Aquincola sp. MAHUQ-54.</title>
        <authorList>
            <person name="Huq M.A."/>
        </authorList>
    </citation>
    <scope>NUCLEOTIDE SEQUENCE [LARGE SCALE GENOMIC DNA]</scope>
    <source>
        <strain evidence="2 3">MAHUQ-54</strain>
    </source>
</reference>
<evidence type="ECO:0000313" key="3">
    <source>
        <dbReference type="Proteomes" id="UP001336250"/>
    </source>
</evidence>
<dbReference type="RefSeq" id="WP_332287474.1">
    <property type="nucleotide sequence ID" value="NZ_JAZIBG010000008.1"/>
</dbReference>
<feature type="region of interest" description="Disordered" evidence="1">
    <location>
        <begin position="1"/>
        <end position="62"/>
    </location>
</feature>
<feature type="region of interest" description="Disordered" evidence="1">
    <location>
        <begin position="80"/>
        <end position="101"/>
    </location>
</feature>
<accession>A0AAW9Q879</accession>
<gene>
    <name evidence="2" type="ORF">V4F39_01565</name>
</gene>
<sequence>MTLPARGAPKASPSRSRAKPPAPLAAAEAAHADPVALPAAQAPAPEDAPVREEAQAQAPGREERIRVAAYGRYLARGMASGHEVEDWLDAEREVDGQPPRG</sequence>
<dbReference type="AlphaFoldDB" id="A0AAW9Q879"/>
<dbReference type="EMBL" id="JAZIBG010000008">
    <property type="protein sequence ID" value="MEF7612578.1"/>
    <property type="molecule type" value="Genomic_DNA"/>
</dbReference>
<feature type="compositionally biased region" description="Basic and acidic residues" evidence="1">
    <location>
        <begin position="82"/>
        <end position="95"/>
    </location>
</feature>
<dbReference type="Pfam" id="PF11154">
    <property type="entry name" value="DUF2934"/>
    <property type="match status" value="1"/>
</dbReference>
<evidence type="ECO:0000256" key="1">
    <source>
        <dbReference type="SAM" id="MobiDB-lite"/>
    </source>
</evidence>
<proteinExistence type="predicted"/>
<dbReference type="Proteomes" id="UP001336250">
    <property type="component" value="Unassembled WGS sequence"/>
</dbReference>
<organism evidence="2 3">
    <name type="scientific">Aquincola agrisoli</name>
    <dbReference type="NCBI Taxonomy" id="3119538"/>
    <lineage>
        <taxon>Bacteria</taxon>
        <taxon>Pseudomonadati</taxon>
        <taxon>Pseudomonadota</taxon>
        <taxon>Betaproteobacteria</taxon>
        <taxon>Burkholderiales</taxon>
        <taxon>Sphaerotilaceae</taxon>
        <taxon>Aquincola</taxon>
    </lineage>
</organism>
<comment type="caution">
    <text evidence="2">The sequence shown here is derived from an EMBL/GenBank/DDBJ whole genome shotgun (WGS) entry which is preliminary data.</text>
</comment>